<dbReference type="Proteomes" id="UP000783796">
    <property type="component" value="Unassembled WGS sequence"/>
</dbReference>
<proteinExistence type="predicted"/>
<protein>
    <submittedName>
        <fullName evidence="1">Uncharacterized protein</fullName>
    </submittedName>
</protein>
<sequence length="83" mass="9847">MNKNKKIKIKAFLTISRKLFTLTIETTDGIKEYSIPIDAYPFLRNLRVFDEVTIKKDTRTEELFVSWPWAGYEIPLSEFKINM</sequence>
<gene>
    <name evidence="1" type="ORF">H9777_06310</name>
</gene>
<dbReference type="EMBL" id="JAHLFW010000057">
    <property type="protein sequence ID" value="MBU3837916.1"/>
    <property type="molecule type" value="Genomic_DNA"/>
</dbReference>
<reference evidence="1" key="1">
    <citation type="journal article" date="2021" name="PeerJ">
        <title>Extensive microbial diversity within the chicken gut microbiome revealed by metagenomics and culture.</title>
        <authorList>
            <person name="Gilroy R."/>
            <person name="Ravi A."/>
            <person name="Getino M."/>
            <person name="Pursley I."/>
            <person name="Horton D.L."/>
            <person name="Alikhan N.F."/>
            <person name="Baker D."/>
            <person name="Gharbi K."/>
            <person name="Hall N."/>
            <person name="Watson M."/>
            <person name="Adriaenssens E.M."/>
            <person name="Foster-Nyarko E."/>
            <person name="Jarju S."/>
            <person name="Secka A."/>
            <person name="Antonio M."/>
            <person name="Oren A."/>
            <person name="Chaudhuri R.R."/>
            <person name="La Ragione R."/>
            <person name="Hildebrand F."/>
            <person name="Pallen M.J."/>
        </authorList>
    </citation>
    <scope>NUCLEOTIDE SEQUENCE</scope>
    <source>
        <strain evidence="1">G4-2901</strain>
    </source>
</reference>
<organism evidence="1 2">
    <name type="scientific">Candidatus Phocaeicola faecigallinarum</name>
    <dbReference type="NCBI Taxonomy" id="2838732"/>
    <lineage>
        <taxon>Bacteria</taxon>
        <taxon>Pseudomonadati</taxon>
        <taxon>Bacteroidota</taxon>
        <taxon>Bacteroidia</taxon>
        <taxon>Bacteroidales</taxon>
        <taxon>Bacteroidaceae</taxon>
        <taxon>Phocaeicola</taxon>
    </lineage>
</organism>
<comment type="caution">
    <text evidence="1">The sequence shown here is derived from an EMBL/GenBank/DDBJ whole genome shotgun (WGS) entry which is preliminary data.</text>
</comment>
<accession>A0A948WXC4</accession>
<evidence type="ECO:0000313" key="1">
    <source>
        <dbReference type="EMBL" id="MBU3837916.1"/>
    </source>
</evidence>
<name>A0A948WXC4_9BACT</name>
<evidence type="ECO:0000313" key="2">
    <source>
        <dbReference type="Proteomes" id="UP000783796"/>
    </source>
</evidence>
<dbReference type="AlphaFoldDB" id="A0A948WXC4"/>
<reference evidence="1" key="2">
    <citation type="submission" date="2021-04" db="EMBL/GenBank/DDBJ databases">
        <authorList>
            <person name="Gilroy R."/>
        </authorList>
    </citation>
    <scope>NUCLEOTIDE SEQUENCE</scope>
    <source>
        <strain evidence="1">G4-2901</strain>
    </source>
</reference>